<dbReference type="AlphaFoldDB" id="A0ABD3PHB5"/>
<dbReference type="GO" id="GO:0016787">
    <property type="term" value="F:hydrolase activity"/>
    <property type="evidence" value="ECO:0007669"/>
    <property type="project" value="UniProtKB-KW"/>
</dbReference>
<proteinExistence type="inferred from homology"/>
<evidence type="ECO:0000313" key="3">
    <source>
        <dbReference type="EMBL" id="KAL3787448.1"/>
    </source>
</evidence>
<gene>
    <name evidence="3" type="ORF">ACHAW5_008986</name>
</gene>
<dbReference type="SUPFAM" id="SSF52972">
    <property type="entry name" value="ITPase-like"/>
    <property type="match status" value="1"/>
</dbReference>
<evidence type="ECO:0000256" key="2">
    <source>
        <dbReference type="ARBA" id="ARBA00022801"/>
    </source>
</evidence>
<evidence type="ECO:0008006" key="5">
    <source>
        <dbReference type="Google" id="ProtNLM"/>
    </source>
</evidence>
<sequence length="316" mass="34997">MFTRDSIRLHLFVLSSTLFIHVAIVSSWSPISELLKHSAAVQKLLHHPAICMMPAGTSDDVGHANGSLLLSNIQKIGLVADESSKVRLLLASQSPRRREILDMMGLSGRYTVQPSPLDEDEVQIELAEKNYPPQDYARTLAERKAHAMAVTMSQIEKVTFIIGCDTIVDLDGFIMNKPKDDADAFDMIKRLSGCWHKVHTGVAVYAVGLGEHDGEKLMFSFTETANVKFANLADNDIRSYIATREPMDKAGSYGIQGVGGQLGELLSLLFFIVPIQYMILSYISVERLEGDYFTIMGLSMHRLSKELSQAIMSLGM</sequence>
<evidence type="ECO:0000256" key="1">
    <source>
        <dbReference type="ARBA" id="ARBA00001968"/>
    </source>
</evidence>
<reference evidence="3 4" key="1">
    <citation type="submission" date="2024-10" db="EMBL/GenBank/DDBJ databases">
        <title>Updated reference genomes for cyclostephanoid diatoms.</title>
        <authorList>
            <person name="Roberts W.R."/>
            <person name="Alverson A.J."/>
        </authorList>
    </citation>
    <scope>NUCLEOTIDE SEQUENCE [LARGE SCALE GENOMIC DNA]</scope>
    <source>
        <strain evidence="3 4">AJA276-08</strain>
    </source>
</reference>
<comment type="cofactor">
    <cofactor evidence="1">
        <name>a divalent metal cation</name>
        <dbReference type="ChEBI" id="CHEBI:60240"/>
    </cofactor>
</comment>
<dbReference type="Proteomes" id="UP001530315">
    <property type="component" value="Unassembled WGS sequence"/>
</dbReference>
<accession>A0ABD3PHB5</accession>
<dbReference type="PANTHER" id="PTHR43213:SF5">
    <property type="entry name" value="BIFUNCTIONAL DTTP_UTP PYROPHOSPHATASE_METHYLTRANSFERASE PROTEIN-RELATED"/>
    <property type="match status" value="1"/>
</dbReference>
<protein>
    <recommendedName>
        <fullName evidence="5">Septum formation protein Maf</fullName>
    </recommendedName>
</protein>
<dbReference type="Gene3D" id="3.90.950.10">
    <property type="match status" value="1"/>
</dbReference>
<dbReference type="HAMAP" id="MF_00528">
    <property type="entry name" value="Maf"/>
    <property type="match status" value="1"/>
</dbReference>
<dbReference type="EMBL" id="JALLAZ020000780">
    <property type="protein sequence ID" value="KAL3787448.1"/>
    <property type="molecule type" value="Genomic_DNA"/>
</dbReference>
<keyword evidence="4" id="KW-1185">Reference proteome</keyword>
<dbReference type="InterPro" id="IPR029001">
    <property type="entry name" value="ITPase-like_fam"/>
</dbReference>
<dbReference type="CDD" id="cd00555">
    <property type="entry name" value="Maf"/>
    <property type="match status" value="1"/>
</dbReference>
<dbReference type="Pfam" id="PF02545">
    <property type="entry name" value="Maf"/>
    <property type="match status" value="1"/>
</dbReference>
<organism evidence="3 4">
    <name type="scientific">Stephanodiscus triporus</name>
    <dbReference type="NCBI Taxonomy" id="2934178"/>
    <lineage>
        <taxon>Eukaryota</taxon>
        <taxon>Sar</taxon>
        <taxon>Stramenopiles</taxon>
        <taxon>Ochrophyta</taxon>
        <taxon>Bacillariophyta</taxon>
        <taxon>Coscinodiscophyceae</taxon>
        <taxon>Thalassiosirophycidae</taxon>
        <taxon>Stephanodiscales</taxon>
        <taxon>Stephanodiscaceae</taxon>
        <taxon>Stephanodiscus</taxon>
    </lineage>
</organism>
<dbReference type="InterPro" id="IPR003697">
    <property type="entry name" value="Maf-like"/>
</dbReference>
<dbReference type="PANTHER" id="PTHR43213">
    <property type="entry name" value="BIFUNCTIONAL DTTP/UTP PYROPHOSPHATASE/METHYLTRANSFERASE PROTEIN-RELATED"/>
    <property type="match status" value="1"/>
</dbReference>
<name>A0ABD3PHB5_9STRA</name>
<evidence type="ECO:0000313" key="4">
    <source>
        <dbReference type="Proteomes" id="UP001530315"/>
    </source>
</evidence>
<comment type="caution">
    <text evidence="3">The sequence shown here is derived from an EMBL/GenBank/DDBJ whole genome shotgun (WGS) entry which is preliminary data.</text>
</comment>
<keyword evidence="2" id="KW-0378">Hydrolase</keyword>